<evidence type="ECO:0000256" key="1">
    <source>
        <dbReference type="SAM" id="MobiDB-lite"/>
    </source>
</evidence>
<dbReference type="EMBL" id="BMON01000002">
    <property type="protein sequence ID" value="GGM36558.1"/>
    <property type="molecule type" value="Genomic_DNA"/>
</dbReference>
<accession>A0A830FLS2</accession>
<dbReference type="AlphaFoldDB" id="A0A830FLS2"/>
<sequence>MDSAAELTAHQAALALKMGTQRQFEVELPHDRRQGWDGQKPRARLPGSDKETGQRRQYENRTLREYRQQAEVDRQNAEEGPNGQRWIRRPVQFGVGVGCGLVHYSETMVPNADKYNLNDISVTDADRDSPEDDFGQWKTVRRRSTDSPDQCPQSCRSNSTGWRSPSR</sequence>
<organism evidence="2 3">
    <name type="scientific">Haloarcula argentinensis</name>
    <dbReference type="NCBI Taxonomy" id="43776"/>
    <lineage>
        <taxon>Archaea</taxon>
        <taxon>Methanobacteriati</taxon>
        <taxon>Methanobacteriota</taxon>
        <taxon>Stenosarchaea group</taxon>
        <taxon>Halobacteria</taxon>
        <taxon>Halobacteriales</taxon>
        <taxon>Haloarculaceae</taxon>
        <taxon>Haloarcula</taxon>
    </lineage>
</organism>
<dbReference type="Proteomes" id="UP000656367">
    <property type="component" value="Unassembled WGS sequence"/>
</dbReference>
<name>A0A830FLS2_HALAR</name>
<protein>
    <submittedName>
        <fullName evidence="2">Uncharacterized protein</fullName>
    </submittedName>
</protein>
<reference evidence="2" key="2">
    <citation type="submission" date="2020-09" db="EMBL/GenBank/DDBJ databases">
        <authorList>
            <person name="Sun Q."/>
            <person name="Ohkuma M."/>
        </authorList>
    </citation>
    <scope>NUCLEOTIDE SEQUENCE</scope>
    <source>
        <strain evidence="2">JCM 15759</strain>
    </source>
</reference>
<comment type="caution">
    <text evidence="2">The sequence shown here is derived from an EMBL/GenBank/DDBJ whole genome shotgun (WGS) entry which is preliminary data.</text>
</comment>
<evidence type="ECO:0000313" key="3">
    <source>
        <dbReference type="Proteomes" id="UP000656367"/>
    </source>
</evidence>
<feature type="region of interest" description="Disordered" evidence="1">
    <location>
        <begin position="122"/>
        <end position="167"/>
    </location>
</feature>
<evidence type="ECO:0000313" key="2">
    <source>
        <dbReference type="EMBL" id="GGM36558.1"/>
    </source>
</evidence>
<gene>
    <name evidence="2" type="ORF">GCM10009006_17160</name>
</gene>
<proteinExistence type="predicted"/>
<feature type="compositionally biased region" description="Polar residues" evidence="1">
    <location>
        <begin position="147"/>
        <end position="167"/>
    </location>
</feature>
<feature type="region of interest" description="Disordered" evidence="1">
    <location>
        <begin position="27"/>
        <end position="86"/>
    </location>
</feature>
<reference evidence="2" key="1">
    <citation type="journal article" date="2014" name="Int. J. Syst. Evol. Microbiol.">
        <title>Complete genome sequence of Corynebacterium casei LMG S-19264T (=DSM 44701T), isolated from a smear-ripened cheese.</title>
        <authorList>
            <consortium name="US DOE Joint Genome Institute (JGI-PGF)"/>
            <person name="Walter F."/>
            <person name="Albersmeier A."/>
            <person name="Kalinowski J."/>
            <person name="Ruckert C."/>
        </authorList>
    </citation>
    <scope>NUCLEOTIDE SEQUENCE</scope>
    <source>
        <strain evidence="2">JCM 15759</strain>
    </source>
</reference>
<feature type="compositionally biased region" description="Basic and acidic residues" evidence="1">
    <location>
        <begin position="47"/>
        <end position="77"/>
    </location>
</feature>